<feature type="region of interest" description="Disordered" evidence="26">
    <location>
        <begin position="548"/>
        <end position="580"/>
    </location>
</feature>
<keyword evidence="15 25" id="KW-1015">Disulfide bond</keyword>
<dbReference type="CDD" id="cd21865">
    <property type="entry name" value="DEUBAD_NFRKB"/>
    <property type="match status" value="1"/>
</dbReference>
<evidence type="ECO:0000256" key="7">
    <source>
        <dbReference type="ARBA" id="ARBA00022676"/>
    </source>
</evidence>
<comment type="caution">
    <text evidence="27">The sequence shown here is derived from an EMBL/GenBank/DDBJ whole genome shotgun (WGS) entry which is preliminary data.</text>
</comment>
<evidence type="ECO:0000256" key="18">
    <source>
        <dbReference type="ARBA" id="ARBA00029663"/>
    </source>
</evidence>
<feature type="binding site" evidence="23">
    <location>
        <begin position="853"/>
        <end position="857"/>
    </location>
    <ligand>
        <name>substrate</name>
    </ligand>
</feature>
<feature type="compositionally biased region" description="Polar residues" evidence="26">
    <location>
        <begin position="310"/>
        <end position="338"/>
    </location>
</feature>
<evidence type="ECO:0000313" key="27">
    <source>
        <dbReference type="EMBL" id="KAK0396411.1"/>
    </source>
</evidence>
<dbReference type="InterPro" id="IPR007754">
    <property type="entry name" value="GlcNAc_II"/>
</dbReference>
<evidence type="ECO:0000256" key="20">
    <source>
        <dbReference type="ARBA" id="ARBA00032552"/>
    </source>
</evidence>
<evidence type="ECO:0000256" key="15">
    <source>
        <dbReference type="ARBA" id="ARBA00023157"/>
    </source>
</evidence>
<keyword evidence="9" id="KW-0812">Transmembrane</keyword>
<name>A0AA39GZK8_9BILA</name>
<evidence type="ECO:0000256" key="6">
    <source>
        <dbReference type="ARBA" id="ARBA00014817"/>
    </source>
</evidence>
<dbReference type="InterPro" id="IPR029044">
    <property type="entry name" value="Nucleotide-diphossugar_trans"/>
</dbReference>
<dbReference type="GO" id="GO:0005795">
    <property type="term" value="C:Golgi stack"/>
    <property type="evidence" value="ECO:0007669"/>
    <property type="project" value="InterPro"/>
</dbReference>
<evidence type="ECO:0000256" key="13">
    <source>
        <dbReference type="ARBA" id="ARBA00023034"/>
    </source>
</evidence>
<keyword evidence="28" id="KW-1185">Reference proteome</keyword>
<evidence type="ECO:0000256" key="5">
    <source>
        <dbReference type="ARBA" id="ARBA00012613"/>
    </source>
</evidence>
<feature type="region of interest" description="Disordered" evidence="26">
    <location>
        <begin position="294"/>
        <end position="338"/>
    </location>
</feature>
<evidence type="ECO:0000256" key="17">
    <source>
        <dbReference type="ARBA" id="ARBA00023211"/>
    </source>
</evidence>
<evidence type="ECO:0000256" key="25">
    <source>
        <dbReference type="PIRSR" id="PIRSR607754-3"/>
    </source>
</evidence>
<dbReference type="GO" id="GO:0046872">
    <property type="term" value="F:metal ion binding"/>
    <property type="evidence" value="ECO:0007669"/>
    <property type="project" value="UniProtKB-KW"/>
</dbReference>
<comment type="subcellular location">
    <subcellularLocation>
        <location evidence="2">Golgi apparatus membrane</location>
        <topology evidence="2">Single-pass type II membrane protein</topology>
    </subcellularLocation>
</comment>
<evidence type="ECO:0000256" key="9">
    <source>
        <dbReference type="ARBA" id="ARBA00022692"/>
    </source>
</evidence>
<gene>
    <name evidence="27" type="ORF">QR680_001708</name>
</gene>
<evidence type="ECO:0000256" key="10">
    <source>
        <dbReference type="ARBA" id="ARBA00022723"/>
    </source>
</evidence>
<feature type="compositionally biased region" description="Basic and acidic residues" evidence="26">
    <location>
        <begin position="154"/>
        <end position="164"/>
    </location>
</feature>
<dbReference type="GO" id="GO:0008455">
    <property type="term" value="F:alpha-1,6-mannosylglycoprotein 2-beta-N-acetylglucosaminyltransferase activity"/>
    <property type="evidence" value="ECO:0007669"/>
    <property type="project" value="UniProtKB-EC"/>
</dbReference>
<feature type="compositionally biased region" description="Basic and acidic residues" evidence="26">
    <location>
        <begin position="232"/>
        <end position="241"/>
    </location>
</feature>
<comment type="pathway">
    <text evidence="3">Protein modification; protein glycosylation.</text>
</comment>
<dbReference type="PANTHER" id="PTHR12871">
    <property type="entry name" value="BETA-1,2-N-ACETYLGLUCOSAMINYLTRANSFERASE II"/>
    <property type="match status" value="1"/>
</dbReference>
<evidence type="ECO:0000256" key="16">
    <source>
        <dbReference type="ARBA" id="ARBA00023180"/>
    </source>
</evidence>
<evidence type="ECO:0000256" key="23">
    <source>
        <dbReference type="PIRSR" id="PIRSR607754-1"/>
    </source>
</evidence>
<evidence type="ECO:0000256" key="3">
    <source>
        <dbReference type="ARBA" id="ARBA00004922"/>
    </source>
</evidence>
<feature type="disulfide bond" evidence="25">
    <location>
        <begin position="926"/>
        <end position="940"/>
    </location>
</feature>
<proteinExistence type="inferred from homology"/>
<comment type="cofactor">
    <cofactor evidence="1 24">
        <name>Mn(2+)</name>
        <dbReference type="ChEBI" id="CHEBI:29035"/>
    </cofactor>
</comment>
<dbReference type="Gene3D" id="3.90.550.10">
    <property type="entry name" value="Spore Coat Polysaccharide Biosynthesis Protein SpsA, Chain A"/>
    <property type="match status" value="1"/>
</dbReference>
<evidence type="ECO:0000256" key="21">
    <source>
        <dbReference type="ARBA" id="ARBA00032915"/>
    </source>
</evidence>
<reference evidence="27" key="1">
    <citation type="submission" date="2023-06" db="EMBL/GenBank/DDBJ databases">
        <title>Genomic analysis of the entomopathogenic nematode Steinernema hermaphroditum.</title>
        <authorList>
            <person name="Schwarz E.M."/>
            <person name="Heppert J.K."/>
            <person name="Baniya A."/>
            <person name="Schwartz H.T."/>
            <person name="Tan C.-H."/>
            <person name="Antoshechkin I."/>
            <person name="Sternberg P.W."/>
            <person name="Goodrich-Blair H."/>
            <person name="Dillman A.R."/>
        </authorList>
    </citation>
    <scope>NUCLEOTIDE SEQUENCE</scope>
    <source>
        <strain evidence="27">PS9179</strain>
        <tissue evidence="27">Whole animal</tissue>
    </source>
</reference>
<keyword evidence="14" id="KW-0472">Membrane</keyword>
<evidence type="ECO:0000256" key="2">
    <source>
        <dbReference type="ARBA" id="ARBA00004323"/>
    </source>
</evidence>
<keyword evidence="11" id="KW-0735">Signal-anchor</keyword>
<feature type="compositionally biased region" description="Basic and acidic residues" evidence="26">
    <location>
        <begin position="701"/>
        <end position="710"/>
    </location>
</feature>
<dbReference type="PANTHER" id="PTHR12871:SF0">
    <property type="entry name" value="ALPHA-1,6-MANNOSYL-GLYCOPROTEIN 2-BETA-N-ACETYLGLUCOSAMINYLTRANSFERASE"/>
    <property type="match status" value="1"/>
</dbReference>
<dbReference type="GO" id="GO:0000139">
    <property type="term" value="C:Golgi membrane"/>
    <property type="evidence" value="ECO:0007669"/>
    <property type="project" value="UniProtKB-SubCell"/>
</dbReference>
<evidence type="ECO:0000256" key="24">
    <source>
        <dbReference type="PIRSR" id="PIRSR607754-2"/>
    </source>
</evidence>
<evidence type="ECO:0000313" key="28">
    <source>
        <dbReference type="Proteomes" id="UP001175271"/>
    </source>
</evidence>
<keyword evidence="12" id="KW-1133">Transmembrane helix</keyword>
<comment type="similarity">
    <text evidence="4">Belongs to the glycosyltransferase 16 (GT16) protein family.</text>
</comment>
<dbReference type="SUPFAM" id="SSF53448">
    <property type="entry name" value="Nucleotide-diphospho-sugar transferases"/>
    <property type="match status" value="1"/>
</dbReference>
<dbReference type="Proteomes" id="UP001175271">
    <property type="component" value="Unassembled WGS sequence"/>
</dbReference>
<comment type="catalytic activity">
    <reaction evidence="22">
        <text>an N(4)-{beta-D-GlcNAc-(1-&gt;2)-alpha-D-Man-(1-&gt;3)-[alpha-D-Man-(1-&gt;6)]-beta-D-Man-(1-&gt;4)-beta-D-GlcNAc-(1-&gt;4)-beta-D-GlcNAc}-L-asparaginyl-[protein] + UDP-N-acetyl-alpha-D-glucosamine = N(4)-{beta-D-GlcNAc-(1-&gt;2)-alpha-D-Man-(1-&gt;3)-[beta-D-GlcNAc-(1-&gt;2)-alpha-D-Man-(1-&gt;6)]-beta-D-Man-(1-&gt;4)-beta-D-GlcNAc-(1-&gt;4)-beta-D-GlcNAc}-L-asparaginyl-[protein] + UDP + H(+)</text>
        <dbReference type="Rhea" id="RHEA:12941"/>
        <dbReference type="Rhea" id="RHEA-COMP:13526"/>
        <dbReference type="Rhea" id="RHEA-COMP:14369"/>
        <dbReference type="ChEBI" id="CHEBI:15378"/>
        <dbReference type="ChEBI" id="CHEBI:57705"/>
        <dbReference type="ChEBI" id="CHEBI:58223"/>
        <dbReference type="ChEBI" id="CHEBI:60615"/>
        <dbReference type="ChEBI" id="CHEBI:60651"/>
        <dbReference type="EC" id="2.4.1.143"/>
    </reaction>
</comment>
<evidence type="ECO:0000256" key="4">
    <source>
        <dbReference type="ARBA" id="ARBA00011011"/>
    </source>
</evidence>
<dbReference type="EC" id="2.4.1.143" evidence="5"/>
<evidence type="ECO:0000256" key="22">
    <source>
        <dbReference type="ARBA" id="ARBA00093257"/>
    </source>
</evidence>
<feature type="disulfide bond" evidence="25">
    <location>
        <begin position="1042"/>
        <end position="1141"/>
    </location>
</feature>
<protein>
    <recommendedName>
        <fullName evidence="6">Alpha-1,6-mannosyl-glycoprotein 2-beta-N-acetylglucosaminyltransferase</fullName>
        <ecNumber evidence="5">2.4.1.143</ecNumber>
    </recommendedName>
    <alternativeName>
        <fullName evidence="21">Beta-1,2-N-acetylglucosaminyltransferase II</fullName>
    </alternativeName>
    <alternativeName>
        <fullName evidence="20">GlcNAc-T II</fullName>
    </alternativeName>
    <alternativeName>
        <fullName evidence="19">Mannoside acetylglucosaminyltransferase 2</fullName>
    </alternativeName>
    <alternativeName>
        <fullName evidence="18">N-glycosyl-oligosaccharide-glycoprotein N-acetylglucosaminyltransferase II</fullName>
    </alternativeName>
</protein>
<evidence type="ECO:0000256" key="14">
    <source>
        <dbReference type="ARBA" id="ARBA00023136"/>
    </source>
</evidence>
<feature type="compositionally biased region" description="Acidic residues" evidence="26">
    <location>
        <begin position="730"/>
        <end position="741"/>
    </location>
</feature>
<keyword evidence="10 24" id="KW-0479">Metal-binding</keyword>
<keyword evidence="17 24" id="KW-0464">Manganese</keyword>
<feature type="compositionally biased region" description="Polar residues" evidence="26">
    <location>
        <begin position="262"/>
        <end position="282"/>
    </location>
</feature>
<keyword evidence="7" id="KW-0328">Glycosyltransferase</keyword>
<evidence type="ECO:0000256" key="12">
    <source>
        <dbReference type="ARBA" id="ARBA00022989"/>
    </source>
</evidence>
<feature type="compositionally biased region" description="Low complexity" evidence="26">
    <location>
        <begin position="135"/>
        <end position="151"/>
    </location>
</feature>
<feature type="binding site" evidence="23">
    <location>
        <position position="884"/>
    </location>
    <ligand>
        <name>substrate</name>
    </ligand>
</feature>
<dbReference type="EMBL" id="JAUCMV010000005">
    <property type="protein sequence ID" value="KAK0396411.1"/>
    <property type="molecule type" value="Genomic_DNA"/>
</dbReference>
<feature type="region of interest" description="Disordered" evidence="26">
    <location>
        <begin position="651"/>
        <end position="760"/>
    </location>
</feature>
<feature type="compositionally biased region" description="Basic and acidic residues" evidence="26">
    <location>
        <begin position="106"/>
        <end position="122"/>
    </location>
</feature>
<evidence type="ECO:0000256" key="11">
    <source>
        <dbReference type="ARBA" id="ARBA00022968"/>
    </source>
</evidence>
<feature type="compositionally biased region" description="Polar residues" evidence="26">
    <location>
        <begin position="662"/>
        <end position="685"/>
    </location>
</feature>
<keyword evidence="13" id="KW-0333">Golgi apparatus</keyword>
<accession>A0AA39GZK8</accession>
<feature type="region of interest" description="Disordered" evidence="26">
    <location>
        <begin position="83"/>
        <end position="170"/>
    </location>
</feature>
<feature type="region of interest" description="Disordered" evidence="26">
    <location>
        <begin position="192"/>
        <end position="282"/>
    </location>
</feature>
<organism evidence="27 28">
    <name type="scientific">Steinernema hermaphroditum</name>
    <dbReference type="NCBI Taxonomy" id="289476"/>
    <lineage>
        <taxon>Eukaryota</taxon>
        <taxon>Metazoa</taxon>
        <taxon>Ecdysozoa</taxon>
        <taxon>Nematoda</taxon>
        <taxon>Chromadorea</taxon>
        <taxon>Rhabditida</taxon>
        <taxon>Tylenchina</taxon>
        <taxon>Panagrolaimomorpha</taxon>
        <taxon>Strongyloidoidea</taxon>
        <taxon>Steinernematidae</taxon>
        <taxon>Steinernema</taxon>
    </lineage>
</organism>
<evidence type="ECO:0000256" key="26">
    <source>
        <dbReference type="SAM" id="MobiDB-lite"/>
    </source>
</evidence>
<evidence type="ECO:0000256" key="19">
    <source>
        <dbReference type="ARBA" id="ARBA00031203"/>
    </source>
</evidence>
<feature type="disulfide bond" evidence="25">
    <location>
        <begin position="1013"/>
        <end position="1016"/>
    </location>
</feature>
<feature type="binding site" evidence="24">
    <location>
        <position position="991"/>
    </location>
    <ligand>
        <name>Mn(2+)</name>
        <dbReference type="ChEBI" id="CHEBI:29035"/>
    </ligand>
</feature>
<feature type="binding site" evidence="23">
    <location>
        <begin position="959"/>
        <end position="963"/>
    </location>
    <ligand>
        <name>substrate</name>
    </ligand>
</feature>
<feature type="binding site" evidence="24">
    <location>
        <position position="1077"/>
    </location>
    <ligand>
        <name>Mn(2+)</name>
        <dbReference type="ChEBI" id="CHEBI:29035"/>
    </ligand>
</feature>
<evidence type="ECO:0000256" key="8">
    <source>
        <dbReference type="ARBA" id="ARBA00022679"/>
    </source>
</evidence>
<feature type="compositionally biased region" description="Polar residues" evidence="26">
    <location>
        <begin position="567"/>
        <end position="580"/>
    </location>
</feature>
<dbReference type="GO" id="GO:0009312">
    <property type="term" value="P:oligosaccharide biosynthetic process"/>
    <property type="evidence" value="ECO:0007669"/>
    <property type="project" value="InterPro"/>
</dbReference>
<dbReference type="Pfam" id="PF05060">
    <property type="entry name" value="MGAT2"/>
    <property type="match status" value="1"/>
</dbReference>
<keyword evidence="16" id="KW-0325">Glycoprotein</keyword>
<sequence length="1152" mass="129111">MSAKEDVISGGLKLKKGGISKKKKKDKLDVRQIDITIKKDDKIRKTPAELAFEKRQRETAVERLSKKAAVSHREKVEKFNQQMEEMTEFNDIPKVSWTKMQETSPDEEKSPKTENDIAHNSEEEATSSEQVNDVATTSSASSSSPENAATSRGQLEHECSETADRTGANDMVQSTKVAVIAAALNSLDAMSSAEAMEHSDTLVLPSEQQNNGNGEAKENHWSNSSPSNSAEPEERKIKVEECAADTSAHSDSNSLEGPPIVSGSTCNVKEEAQTTTDDMGVDSTNSAMISALVAPSTSDVREAECAQPNGYRSPTTAATPGEQNAVPSCSSAEPTSTVNLVNGERSGAASVEEPSSSTSPKITMPMTRLCLAGDSIHIPSDLCEDEELLRSVLSVETFKSLPEEKQAALKKLLPKYEGSDDDLEKILKCAVTDDEFFCFGNTVSKLFYKLECNWFSPDRPCEELQLRDNRRVMYDHFHRHYYISMLRKLLVSRHRILEKVGELSASEEGEVRLKTNSGFLKRRHMVDRLQDRAKRRCQVMFNNVREQVGESDLSSDDEDDGYLKTKFTPNNNGKQTGKSTLNSTELADIDLHQPLSLGSPINMIEEYIRLREKEPDCMSLDISDIAVDEVYERSGVSIISERNFATMVRKRRQAEEEKCEADSSTDVRTNGHCSNHSGAPNTPRSHSAEDDEEADIGVNNVDHDRNHNSTDDLPDTSSALPLNGIHSDASDEEEDDEDAQFEESLRREEEANNLSAGAHRQPYIEEQHTGSHADNWAFSKLLPSEVSLNESINGNLLHTLYANVSASNVSAHGSPLSSEQILSSVNFLNDNHEVLNIDVFGPVSNVKNVIVVQVHSRIEYLRYLIDTLSKAKGIEETLLIFSHDLSSLAINDLVRSIRFCRVIQIFYPYNIQIFATVYPGQDPNDCPEKIGKVAAEKVGCKNWRHPDKYGNYRVAKLTQIKHHWWWKVNYVFDGILKKYGLKSYVILLEEDHYVSPDFLHVLNMLIENREKYCPTCEVLSLGFYLKNYKTYHADIDKLGMFCSYDDYNWDWSLLQVSLKCMARKMRVIFTKAPRVLHVGDCGVHTHRCAVHNAAEAARQLFDQVRESLFPTVMTVKETSRRMLKPSKPNGGWGDVRDHELCLKNSYPYGSNL</sequence>
<keyword evidence="8" id="KW-0808">Transferase</keyword>
<dbReference type="GO" id="GO:0006487">
    <property type="term" value="P:protein N-linked glycosylation"/>
    <property type="evidence" value="ECO:0007669"/>
    <property type="project" value="TreeGrafter"/>
</dbReference>
<evidence type="ECO:0000256" key="1">
    <source>
        <dbReference type="ARBA" id="ARBA00001936"/>
    </source>
</evidence>
<dbReference type="AlphaFoldDB" id="A0AA39GZK8"/>